<name>A0A2T7NJD6_POMCA</name>
<gene>
    <name evidence="2" type="ORF">C0Q70_19437</name>
</gene>
<evidence type="ECO:0000256" key="1">
    <source>
        <dbReference type="SAM" id="Phobius"/>
    </source>
</evidence>
<reference evidence="2 3" key="1">
    <citation type="submission" date="2018-04" db="EMBL/GenBank/DDBJ databases">
        <title>The genome of golden apple snail Pomacea canaliculata provides insight into stress tolerance and invasive adaptation.</title>
        <authorList>
            <person name="Liu C."/>
            <person name="Liu B."/>
            <person name="Ren Y."/>
            <person name="Zhang Y."/>
            <person name="Wang H."/>
            <person name="Li S."/>
            <person name="Jiang F."/>
            <person name="Yin L."/>
            <person name="Zhang G."/>
            <person name="Qian W."/>
            <person name="Fan W."/>
        </authorList>
    </citation>
    <scope>NUCLEOTIDE SEQUENCE [LARGE SCALE GENOMIC DNA]</scope>
    <source>
        <strain evidence="2">SZHN2017</strain>
        <tissue evidence="2">Muscle</tissue>
    </source>
</reference>
<sequence>MRRSAQLFQAMAVTFLVCYFVYFVGLALRAAHTASDPFLFIVVKPVIDVLCYFNLMYLSSPPFIFFAASRRYRQEFKKFVTCVPIRKRKQWKQEVAFYRMSRKTHPAAQVRHVR</sequence>
<feature type="transmembrane region" description="Helical" evidence="1">
    <location>
        <begin position="7"/>
        <end position="26"/>
    </location>
</feature>
<keyword evidence="3" id="KW-1185">Reference proteome</keyword>
<keyword evidence="1" id="KW-1133">Transmembrane helix</keyword>
<comment type="caution">
    <text evidence="2">The sequence shown here is derived from an EMBL/GenBank/DDBJ whole genome shotgun (WGS) entry which is preliminary data.</text>
</comment>
<keyword evidence="1" id="KW-0472">Membrane</keyword>
<feature type="transmembrane region" description="Helical" evidence="1">
    <location>
        <begin position="46"/>
        <end position="68"/>
    </location>
</feature>
<dbReference type="Gene3D" id="1.20.1070.10">
    <property type="entry name" value="Rhodopsin 7-helix transmembrane proteins"/>
    <property type="match status" value="1"/>
</dbReference>
<dbReference type="EMBL" id="PZQS01000012">
    <property type="protein sequence ID" value="PVD21266.1"/>
    <property type="molecule type" value="Genomic_DNA"/>
</dbReference>
<dbReference type="OrthoDB" id="6082926at2759"/>
<dbReference type="SUPFAM" id="SSF81321">
    <property type="entry name" value="Family A G protein-coupled receptor-like"/>
    <property type="match status" value="1"/>
</dbReference>
<evidence type="ECO:0000313" key="2">
    <source>
        <dbReference type="EMBL" id="PVD21266.1"/>
    </source>
</evidence>
<protein>
    <submittedName>
        <fullName evidence="2">Uncharacterized protein</fullName>
    </submittedName>
</protein>
<proteinExistence type="predicted"/>
<keyword evidence="1" id="KW-0812">Transmembrane</keyword>
<organism evidence="2 3">
    <name type="scientific">Pomacea canaliculata</name>
    <name type="common">Golden apple snail</name>
    <dbReference type="NCBI Taxonomy" id="400727"/>
    <lineage>
        <taxon>Eukaryota</taxon>
        <taxon>Metazoa</taxon>
        <taxon>Spiralia</taxon>
        <taxon>Lophotrochozoa</taxon>
        <taxon>Mollusca</taxon>
        <taxon>Gastropoda</taxon>
        <taxon>Caenogastropoda</taxon>
        <taxon>Architaenioglossa</taxon>
        <taxon>Ampullarioidea</taxon>
        <taxon>Ampullariidae</taxon>
        <taxon>Pomacea</taxon>
    </lineage>
</organism>
<dbReference type="AlphaFoldDB" id="A0A2T7NJD6"/>
<evidence type="ECO:0000313" key="3">
    <source>
        <dbReference type="Proteomes" id="UP000245119"/>
    </source>
</evidence>
<accession>A0A2T7NJD6</accession>
<dbReference type="Proteomes" id="UP000245119">
    <property type="component" value="Linkage Group LG12"/>
</dbReference>